<gene>
    <name evidence="1" type="ORF">RPERSI_LOCUS28668</name>
</gene>
<keyword evidence="2" id="KW-1185">Reference proteome</keyword>
<protein>
    <submittedName>
        <fullName evidence="1">18724_t:CDS:1</fullName>
    </submittedName>
</protein>
<reference evidence="1" key="1">
    <citation type="submission" date="2021-06" db="EMBL/GenBank/DDBJ databases">
        <authorList>
            <person name="Kallberg Y."/>
            <person name="Tangrot J."/>
            <person name="Rosling A."/>
        </authorList>
    </citation>
    <scope>NUCLEOTIDE SEQUENCE</scope>
    <source>
        <strain evidence="1">MA461A</strain>
    </source>
</reference>
<accession>A0ACA9SA07</accession>
<dbReference type="EMBL" id="CAJVQC010105286">
    <property type="protein sequence ID" value="CAG8832997.1"/>
    <property type="molecule type" value="Genomic_DNA"/>
</dbReference>
<sequence>LTHIAPNIKVDELHLKILDVTLSMRLKNEDDENDIYSIDEIKEELFILEEN</sequence>
<proteinExistence type="predicted"/>
<name>A0ACA9SA07_9GLOM</name>
<dbReference type="Proteomes" id="UP000789920">
    <property type="component" value="Unassembled WGS sequence"/>
</dbReference>
<evidence type="ECO:0000313" key="2">
    <source>
        <dbReference type="Proteomes" id="UP000789920"/>
    </source>
</evidence>
<feature type="non-terminal residue" evidence="1">
    <location>
        <position position="1"/>
    </location>
</feature>
<evidence type="ECO:0000313" key="1">
    <source>
        <dbReference type="EMBL" id="CAG8832997.1"/>
    </source>
</evidence>
<organism evidence="1 2">
    <name type="scientific">Racocetra persica</name>
    <dbReference type="NCBI Taxonomy" id="160502"/>
    <lineage>
        <taxon>Eukaryota</taxon>
        <taxon>Fungi</taxon>
        <taxon>Fungi incertae sedis</taxon>
        <taxon>Mucoromycota</taxon>
        <taxon>Glomeromycotina</taxon>
        <taxon>Glomeromycetes</taxon>
        <taxon>Diversisporales</taxon>
        <taxon>Gigasporaceae</taxon>
        <taxon>Racocetra</taxon>
    </lineage>
</organism>
<comment type="caution">
    <text evidence="1">The sequence shown here is derived from an EMBL/GenBank/DDBJ whole genome shotgun (WGS) entry which is preliminary data.</text>
</comment>